<protein>
    <submittedName>
        <fullName evidence="1">Uncharacterized protein</fullName>
    </submittedName>
</protein>
<gene>
    <name evidence="1" type="ORF">F3J38_02420</name>
</gene>
<comment type="caution">
    <text evidence="1">The sequence shown here is derived from an EMBL/GenBank/DDBJ whole genome shotgun (WGS) entry which is preliminary data.</text>
</comment>
<name>A0ABX0QPD6_9GAMM</name>
<proteinExistence type="predicted"/>
<sequence>MAIMPMSYSPNTLQRRFEIIDEFEMGSSTYWIIYDRKTPFSAVVDAGPALIENDLRHRVIATLELIRVENFDGLSVRSFWQDAAALQVEGVVVQEIMQGFGLATRMYETLVVHQNITLMSDHHHYEGGKALWKHIAQKSRLLQVFVLDTNEGKFYPYDGTKIRYDGICIPESKIWSVHPDESLQGIILIAEAKEKASALSVPVI</sequence>
<keyword evidence="2" id="KW-1185">Reference proteome</keyword>
<dbReference type="EMBL" id="VWXD01000001">
    <property type="protein sequence ID" value="NIE98932.1"/>
    <property type="molecule type" value="Genomic_DNA"/>
</dbReference>
<evidence type="ECO:0000313" key="1">
    <source>
        <dbReference type="EMBL" id="NIE98932.1"/>
    </source>
</evidence>
<organism evidence="1 2">
    <name type="scientific">Candidatus Pantoea formicae</name>
    <dbReference type="NCBI Taxonomy" id="2608355"/>
    <lineage>
        <taxon>Bacteria</taxon>
        <taxon>Pseudomonadati</taxon>
        <taxon>Pseudomonadota</taxon>
        <taxon>Gammaproteobacteria</taxon>
        <taxon>Enterobacterales</taxon>
        <taxon>Erwiniaceae</taxon>
        <taxon>Pantoea</taxon>
    </lineage>
</organism>
<evidence type="ECO:0000313" key="2">
    <source>
        <dbReference type="Proteomes" id="UP000780690"/>
    </source>
</evidence>
<reference evidence="1 2" key="1">
    <citation type="journal article" date="2019" name="bioRxiv">
        <title>Bacteria contribute to plant secondary compound degradation in a generalist herbivore system.</title>
        <authorList>
            <person name="Francoeur C.B."/>
            <person name="Khadempour L."/>
            <person name="Moreira-Soto R.D."/>
            <person name="Gotting K."/>
            <person name="Book A.J."/>
            <person name="Pinto-Tomas A.A."/>
            <person name="Keefover-Ring K."/>
            <person name="Currie C.R."/>
        </authorList>
    </citation>
    <scope>NUCLEOTIDE SEQUENCE [LARGE SCALE GENOMIC DNA]</scope>
    <source>
        <strain evidence="1 2">Acro-805</strain>
    </source>
</reference>
<accession>A0ABX0QPD6</accession>
<dbReference type="Proteomes" id="UP000780690">
    <property type="component" value="Unassembled WGS sequence"/>
</dbReference>